<sequence length="276" mass="29306">MKIAITGTTGLVGRWIAAAARDAGHEVTALSRPAYTLGDAPDLTGHDALIHAAFRHAPGRYRGGEGDDPQGFIRDNLDGSLRLFAAARDSGVARVLFLSSRAVHDGHPDGTLLTDDMPVLPTSLYGEVKAQAEVALADMATPDFLTASLRPTGVFGPGLPQKWAPLIRDFLAGRAVPSRAATEVHGADLAEAALLVLGDPGMSKAYNVSDLTLDHHDLLSGVAAITGSHHQPPMREDARMLRVLDCARLHALGWAPQGLERLHRDLPQIIAESREG</sequence>
<dbReference type="AlphaFoldDB" id="A0A562NMC2"/>
<dbReference type="EMBL" id="VLKU01000007">
    <property type="protein sequence ID" value="TWI33359.1"/>
    <property type="molecule type" value="Genomic_DNA"/>
</dbReference>
<dbReference type="SUPFAM" id="SSF51735">
    <property type="entry name" value="NAD(P)-binding Rossmann-fold domains"/>
    <property type="match status" value="1"/>
</dbReference>
<keyword evidence="3" id="KW-1185">Reference proteome</keyword>
<dbReference type="Pfam" id="PF01370">
    <property type="entry name" value="Epimerase"/>
    <property type="match status" value="1"/>
</dbReference>
<evidence type="ECO:0000313" key="3">
    <source>
        <dbReference type="Proteomes" id="UP000316225"/>
    </source>
</evidence>
<reference evidence="2 3" key="1">
    <citation type="journal article" date="2015" name="Stand. Genomic Sci.">
        <title>Genomic Encyclopedia of Bacterial and Archaeal Type Strains, Phase III: the genomes of soil and plant-associated and newly described type strains.</title>
        <authorList>
            <person name="Whitman W.B."/>
            <person name="Woyke T."/>
            <person name="Klenk H.P."/>
            <person name="Zhou Y."/>
            <person name="Lilburn T.G."/>
            <person name="Beck B.J."/>
            <person name="De Vos P."/>
            <person name="Vandamme P."/>
            <person name="Eisen J.A."/>
            <person name="Garrity G."/>
            <person name="Hugenholtz P."/>
            <person name="Kyrpides N.C."/>
        </authorList>
    </citation>
    <scope>NUCLEOTIDE SEQUENCE [LARGE SCALE GENOMIC DNA]</scope>
    <source>
        <strain evidence="2 3">CGMCC 1.5364</strain>
    </source>
</reference>
<dbReference type="RefSeq" id="WP_145398313.1">
    <property type="nucleotide sequence ID" value="NZ_VLKU01000007.1"/>
</dbReference>
<comment type="caution">
    <text evidence="2">The sequence shown here is derived from an EMBL/GenBank/DDBJ whole genome shotgun (WGS) entry which is preliminary data.</text>
</comment>
<dbReference type="CDD" id="cd08946">
    <property type="entry name" value="SDR_e"/>
    <property type="match status" value="1"/>
</dbReference>
<name>A0A562NMC2_9RHOB</name>
<accession>A0A562NMC2</accession>
<proteinExistence type="predicted"/>
<evidence type="ECO:0000313" key="2">
    <source>
        <dbReference type="EMBL" id="TWI33359.1"/>
    </source>
</evidence>
<dbReference type="Proteomes" id="UP000316225">
    <property type="component" value="Unassembled WGS sequence"/>
</dbReference>
<organism evidence="2 3">
    <name type="scientific">Paracoccus sulfuroxidans</name>
    <dbReference type="NCBI Taxonomy" id="384678"/>
    <lineage>
        <taxon>Bacteria</taxon>
        <taxon>Pseudomonadati</taxon>
        <taxon>Pseudomonadota</taxon>
        <taxon>Alphaproteobacteria</taxon>
        <taxon>Rhodobacterales</taxon>
        <taxon>Paracoccaceae</taxon>
        <taxon>Paracoccus</taxon>
    </lineage>
</organism>
<dbReference type="InterPro" id="IPR036291">
    <property type="entry name" value="NAD(P)-bd_dom_sf"/>
</dbReference>
<dbReference type="Gene3D" id="3.40.50.720">
    <property type="entry name" value="NAD(P)-binding Rossmann-like Domain"/>
    <property type="match status" value="1"/>
</dbReference>
<dbReference type="InterPro" id="IPR001509">
    <property type="entry name" value="Epimerase_deHydtase"/>
</dbReference>
<evidence type="ECO:0000259" key="1">
    <source>
        <dbReference type="Pfam" id="PF01370"/>
    </source>
</evidence>
<dbReference type="PANTHER" id="PTHR43245">
    <property type="entry name" value="BIFUNCTIONAL POLYMYXIN RESISTANCE PROTEIN ARNA"/>
    <property type="match status" value="1"/>
</dbReference>
<dbReference type="PANTHER" id="PTHR43245:SF58">
    <property type="entry name" value="BLL5923 PROTEIN"/>
    <property type="match status" value="1"/>
</dbReference>
<feature type="domain" description="NAD-dependent epimerase/dehydratase" evidence="1">
    <location>
        <begin position="3"/>
        <end position="208"/>
    </location>
</feature>
<dbReference type="OrthoDB" id="9814124at2"/>
<protein>
    <submittedName>
        <fullName evidence="2">Nucleoside-diphosphate-sugar epimerase</fullName>
    </submittedName>
</protein>
<dbReference type="InterPro" id="IPR050177">
    <property type="entry name" value="Lipid_A_modif_metabolic_enz"/>
</dbReference>
<gene>
    <name evidence="2" type="ORF">IQ24_02500</name>
</gene>